<evidence type="ECO:0000256" key="10">
    <source>
        <dbReference type="ARBA" id="ARBA00031353"/>
    </source>
</evidence>
<comment type="catalytic activity">
    <reaction evidence="12">
        <text>[L-4-(L-arginin-2-N-yl)aspartate](n) + L-aspartate + ATP = [L-4-(L-arginin-2-N-yl)aspartate](n)-L-aspartate + ADP + phosphate + H(+)</text>
        <dbReference type="Rhea" id="RHEA:13277"/>
        <dbReference type="Rhea" id="RHEA-COMP:13728"/>
        <dbReference type="Rhea" id="RHEA-COMP:13733"/>
        <dbReference type="ChEBI" id="CHEBI:15378"/>
        <dbReference type="ChEBI" id="CHEBI:29991"/>
        <dbReference type="ChEBI" id="CHEBI:30616"/>
        <dbReference type="ChEBI" id="CHEBI:43474"/>
        <dbReference type="ChEBI" id="CHEBI:137986"/>
        <dbReference type="ChEBI" id="CHEBI:137990"/>
        <dbReference type="ChEBI" id="CHEBI:456216"/>
        <dbReference type="EC" id="6.3.2.29"/>
    </reaction>
</comment>
<comment type="similarity">
    <text evidence="2">In the C-terminal section; belongs to the MurCDEF family.</text>
</comment>
<reference evidence="16 17" key="1">
    <citation type="submission" date="2021-01" db="EMBL/GenBank/DDBJ databases">
        <title>Whole genome shotgun sequence of Actinoplanes deccanensis NBRC 13994.</title>
        <authorList>
            <person name="Komaki H."/>
            <person name="Tamura T."/>
        </authorList>
    </citation>
    <scope>NUCLEOTIDE SEQUENCE [LARGE SCALE GENOMIC DNA]</scope>
    <source>
        <strain evidence="16 17">NBRC 13994</strain>
    </source>
</reference>
<gene>
    <name evidence="16" type="ORF">Ade02nite_92610</name>
</gene>
<sequence length="913" mass="96441">MKIESLRRLRGPNVYLSRPAVVARLRLDELTGVETSDVTGFPERLLRAMPGLAEHHCAAGAPGGFVSRLRGGTYFGHVTEHVCIELSQMIGRDVSFGRTLSAGVPGVFNVIIECPVDESPDSSLPGELLQAAVDLVIAIRRSSFSGQIGLGRLAALAEREAAGPSTRAIITAARRRGIPVERFDDLSLLRLGWGTRRRLAWAAMTDRTSGVGIDIAGDKQVTRRLLADAGVPVAEGGAARTAQEAVALLARFGGPVVVKPRQGRHGEHVTLGLGTAAEVERAFRAAGEDVIVERQLAGRDYRVLVVAGEVVAAAERIAAHVTGDGRATIAELVERANADPRRGAGHSRVLTRIDPDLALVERQGWALTDVPPAGTDVWLAGTANLSTGATSHDVTDRVHPDVARLCLRVTALLGLDIAGIDLRLPDIAEPVPPVADGAEVTGGVIEVNAVPGLRMHLAPVRGRARDVGDAIVRAMFPAGSDGRIPTAAVTGTNGKTTVARLIAHILSAGGTRVGLTTTDDVRVDGRVIYRADATGPLSAQMVLGDPSVQVAVLETARGGLIRRGLGYDWSDVGVITNITADHLGQDGLDTIEDLAHVKALVAERVRDGGTLVLNADDPWVRSLVERPRVRADRKRVVWFGLDARQPVVVEHLAKGATAYLLQDGWLTQATGARRTPLMRMAELPGAYGGAAPHAVANALAAIAAARALGAGQEDVVRRLGDFEPAVDNPGRATLLRLGDVSVFVDYAHNPAALAATLRTLHKLWGPDRCVVALTLPGDRRDDLLAASAQVVADGVTRAVLYEDEDPGARARGEVSTLVEREMRARRPKLTAVRAQDYREAVPAALRLARSGDVVLVVYEKLDPVLDLLAELGALPAGQAPVPVRLQPPPKRPSPASLLFGNGSVPTAGRRAAV</sequence>
<dbReference type="PANTHER" id="PTHR23135:SF18">
    <property type="entry name" value="CYANOPHYCIN SYNTHETASE"/>
    <property type="match status" value="1"/>
</dbReference>
<dbReference type="RefSeq" id="WP_203777833.1">
    <property type="nucleotide sequence ID" value="NZ_BAAABO010000031.1"/>
</dbReference>
<keyword evidence="7" id="KW-0436">Ligase</keyword>
<proteinExistence type="inferred from homology"/>
<keyword evidence="9 13" id="KW-0067">ATP-binding</keyword>
<dbReference type="PROSITE" id="PS50975">
    <property type="entry name" value="ATP_GRASP"/>
    <property type="match status" value="1"/>
</dbReference>
<dbReference type="Pfam" id="PF08443">
    <property type="entry name" value="RimK"/>
    <property type="match status" value="1"/>
</dbReference>
<feature type="domain" description="ATP-grasp" evidence="15">
    <location>
        <begin position="223"/>
        <end position="476"/>
    </location>
</feature>
<accession>A0ABQ3YL19</accession>
<evidence type="ECO:0000256" key="7">
    <source>
        <dbReference type="ARBA" id="ARBA00022598"/>
    </source>
</evidence>
<evidence type="ECO:0000313" key="16">
    <source>
        <dbReference type="EMBL" id="GID80620.1"/>
    </source>
</evidence>
<dbReference type="Gene3D" id="3.30.470.20">
    <property type="entry name" value="ATP-grasp fold, B domain"/>
    <property type="match status" value="1"/>
</dbReference>
<evidence type="ECO:0000256" key="6">
    <source>
        <dbReference type="ARBA" id="ARBA00022036"/>
    </source>
</evidence>
<dbReference type="SUPFAM" id="SSF53623">
    <property type="entry name" value="MurD-like peptide ligases, catalytic domain"/>
    <property type="match status" value="1"/>
</dbReference>
<name>A0ABQ3YL19_9ACTN</name>
<dbReference type="EC" id="6.3.2.29" evidence="5"/>
<dbReference type="SUPFAM" id="SSF53244">
    <property type="entry name" value="MurD-like peptide ligases, peptide-binding domain"/>
    <property type="match status" value="1"/>
</dbReference>
<dbReference type="NCBIfam" id="NF010623">
    <property type="entry name" value="PRK14016.1"/>
    <property type="match status" value="1"/>
</dbReference>
<dbReference type="Pfam" id="PF02875">
    <property type="entry name" value="Mur_ligase_C"/>
    <property type="match status" value="1"/>
</dbReference>
<dbReference type="SUPFAM" id="SSF56059">
    <property type="entry name" value="Glutathione synthetase ATP-binding domain-like"/>
    <property type="match status" value="1"/>
</dbReference>
<dbReference type="EC" id="6.3.2.30" evidence="4"/>
<comment type="catalytic activity">
    <reaction evidence="11">
        <text>[L-4-(L-arginin-2-N-yl)aspartate](n)-L-aspartate + L-arginine + ATP = [L-4-(L-arginin-2-N-yl)aspartate](n+1) + ADP + phosphate + H(+)</text>
        <dbReference type="Rhea" id="RHEA:23888"/>
        <dbReference type="Rhea" id="RHEA-COMP:13732"/>
        <dbReference type="Rhea" id="RHEA-COMP:13733"/>
        <dbReference type="ChEBI" id="CHEBI:15378"/>
        <dbReference type="ChEBI" id="CHEBI:30616"/>
        <dbReference type="ChEBI" id="CHEBI:32682"/>
        <dbReference type="ChEBI" id="CHEBI:43474"/>
        <dbReference type="ChEBI" id="CHEBI:137986"/>
        <dbReference type="ChEBI" id="CHEBI:137990"/>
        <dbReference type="ChEBI" id="CHEBI:456216"/>
        <dbReference type="EC" id="6.3.2.30"/>
    </reaction>
</comment>
<dbReference type="InterPro" id="IPR013815">
    <property type="entry name" value="ATP_grasp_subdomain_1"/>
</dbReference>
<evidence type="ECO:0000256" key="14">
    <source>
        <dbReference type="SAM" id="MobiDB-lite"/>
    </source>
</evidence>
<dbReference type="EMBL" id="BOMI01000196">
    <property type="protein sequence ID" value="GID80620.1"/>
    <property type="molecule type" value="Genomic_DNA"/>
</dbReference>
<comment type="function">
    <text evidence="1">Catalyzes the ATP-dependent polymerization of arginine and aspartate to multi-L-arginyl-poly-L-aspartic acid (cyanophycin; a water-insoluble reserve polymer).</text>
</comment>
<evidence type="ECO:0000256" key="13">
    <source>
        <dbReference type="PROSITE-ProRule" id="PRU00409"/>
    </source>
</evidence>
<dbReference type="InterPro" id="IPR013221">
    <property type="entry name" value="Mur_ligase_cen"/>
</dbReference>
<evidence type="ECO:0000256" key="3">
    <source>
        <dbReference type="ARBA" id="ARBA00011738"/>
    </source>
</evidence>
<dbReference type="InterPro" id="IPR036615">
    <property type="entry name" value="Mur_ligase_C_dom_sf"/>
</dbReference>
<dbReference type="NCBIfam" id="TIGR02068">
    <property type="entry name" value="cya_phycin_syn"/>
    <property type="match status" value="1"/>
</dbReference>
<comment type="caution">
    <text evidence="16">The sequence shown here is derived from an EMBL/GenBank/DDBJ whole genome shotgun (WGS) entry which is preliminary data.</text>
</comment>
<evidence type="ECO:0000256" key="5">
    <source>
        <dbReference type="ARBA" id="ARBA00013005"/>
    </source>
</evidence>
<evidence type="ECO:0000256" key="1">
    <source>
        <dbReference type="ARBA" id="ARBA00003184"/>
    </source>
</evidence>
<evidence type="ECO:0000256" key="9">
    <source>
        <dbReference type="ARBA" id="ARBA00022840"/>
    </source>
</evidence>
<dbReference type="Pfam" id="PF08245">
    <property type="entry name" value="Mur_ligase_M"/>
    <property type="match status" value="1"/>
</dbReference>
<evidence type="ECO:0000256" key="4">
    <source>
        <dbReference type="ARBA" id="ARBA00012968"/>
    </source>
</evidence>
<evidence type="ECO:0000256" key="2">
    <source>
        <dbReference type="ARBA" id="ARBA00009060"/>
    </source>
</evidence>
<evidence type="ECO:0000256" key="11">
    <source>
        <dbReference type="ARBA" id="ARBA00048094"/>
    </source>
</evidence>
<evidence type="ECO:0000259" key="15">
    <source>
        <dbReference type="PROSITE" id="PS50975"/>
    </source>
</evidence>
<keyword evidence="8 13" id="KW-0547">Nucleotide-binding</keyword>
<organism evidence="16 17">
    <name type="scientific">Paractinoplanes deccanensis</name>
    <dbReference type="NCBI Taxonomy" id="113561"/>
    <lineage>
        <taxon>Bacteria</taxon>
        <taxon>Bacillati</taxon>
        <taxon>Actinomycetota</taxon>
        <taxon>Actinomycetes</taxon>
        <taxon>Micromonosporales</taxon>
        <taxon>Micromonosporaceae</taxon>
        <taxon>Paractinoplanes</taxon>
    </lineage>
</organism>
<dbReference type="InterPro" id="IPR013651">
    <property type="entry name" value="ATP-grasp_RimK-type"/>
</dbReference>
<dbReference type="InterPro" id="IPR004101">
    <property type="entry name" value="Mur_ligase_C"/>
</dbReference>
<dbReference type="InterPro" id="IPR044019">
    <property type="entry name" value="Cyanophycin_syn_N"/>
</dbReference>
<dbReference type="PANTHER" id="PTHR23135">
    <property type="entry name" value="MUR LIGASE FAMILY MEMBER"/>
    <property type="match status" value="1"/>
</dbReference>
<dbReference type="InterPro" id="IPR011761">
    <property type="entry name" value="ATP-grasp"/>
</dbReference>
<protein>
    <recommendedName>
        <fullName evidence="6">Cyanophycin synthetase</fullName>
        <ecNumber evidence="5">6.3.2.29</ecNumber>
        <ecNumber evidence="4">6.3.2.30</ecNumber>
    </recommendedName>
    <alternativeName>
        <fullName evidence="10">Cyanophycin synthase</fullName>
    </alternativeName>
</protein>
<evidence type="ECO:0000256" key="12">
    <source>
        <dbReference type="ARBA" id="ARBA00048425"/>
    </source>
</evidence>
<comment type="subunit">
    <text evidence="3">Homodimer.</text>
</comment>
<dbReference type="Gene3D" id="3.30.1490.20">
    <property type="entry name" value="ATP-grasp fold, A domain"/>
    <property type="match status" value="1"/>
</dbReference>
<keyword evidence="17" id="KW-1185">Reference proteome</keyword>
<feature type="region of interest" description="Disordered" evidence="14">
    <location>
        <begin position="882"/>
        <end position="913"/>
    </location>
</feature>
<dbReference type="Proteomes" id="UP000609879">
    <property type="component" value="Unassembled WGS sequence"/>
</dbReference>
<dbReference type="Gene3D" id="3.90.190.20">
    <property type="entry name" value="Mur ligase, C-terminal domain"/>
    <property type="match status" value="1"/>
</dbReference>
<dbReference type="Pfam" id="PF18921">
    <property type="entry name" value="Cyanophycin_syn"/>
    <property type="match status" value="1"/>
</dbReference>
<evidence type="ECO:0000256" key="8">
    <source>
        <dbReference type="ARBA" id="ARBA00022741"/>
    </source>
</evidence>
<dbReference type="InterPro" id="IPR036565">
    <property type="entry name" value="Mur-like_cat_sf"/>
</dbReference>
<dbReference type="InterPro" id="IPR011810">
    <property type="entry name" value="Cya_phycin_syn"/>
</dbReference>
<evidence type="ECO:0000313" key="17">
    <source>
        <dbReference type="Proteomes" id="UP000609879"/>
    </source>
</evidence>
<dbReference type="Gene3D" id="3.40.1190.10">
    <property type="entry name" value="Mur-like, catalytic domain"/>
    <property type="match status" value="1"/>
</dbReference>